<reference evidence="2" key="1">
    <citation type="submission" date="2016-10" db="EMBL/GenBank/DDBJ databases">
        <authorList>
            <person name="Varghese N."/>
        </authorList>
    </citation>
    <scope>NUCLEOTIDE SEQUENCE [LARGE SCALE GENOMIC DNA]</scope>
    <source>
        <strain evidence="2">92MFCol6.1</strain>
    </source>
</reference>
<accession>A0A1W1H302</accession>
<evidence type="ECO:0000313" key="2">
    <source>
        <dbReference type="Proteomes" id="UP000191133"/>
    </source>
</evidence>
<sequence length="118" mass="13146">MSYEPKLQQLLGGMLQGRLYPDVPPDRVTYPCAVYQQVGGQALWFNEGSIPDQKHARVQLTVWADTRAQANTLIRDIEDQVCAGLPKSESFGAAIAVHEPALRKYGARLDFGLWYANP</sequence>
<organism evidence="1 2">
    <name type="scientific">Stenotrophomonas indicatrix</name>
    <dbReference type="NCBI Taxonomy" id="2045451"/>
    <lineage>
        <taxon>Bacteria</taxon>
        <taxon>Pseudomonadati</taxon>
        <taxon>Pseudomonadota</taxon>
        <taxon>Gammaproteobacteria</taxon>
        <taxon>Lysobacterales</taxon>
        <taxon>Lysobacteraceae</taxon>
        <taxon>Stenotrophomonas</taxon>
    </lineage>
</organism>
<dbReference type="EMBL" id="FWEU01000005">
    <property type="protein sequence ID" value="SLM25928.1"/>
    <property type="molecule type" value="Genomic_DNA"/>
</dbReference>
<dbReference type="Pfam" id="PF11367">
    <property type="entry name" value="Tail_completion_gp17"/>
    <property type="match status" value="1"/>
</dbReference>
<evidence type="ECO:0008006" key="3">
    <source>
        <dbReference type="Google" id="ProtNLM"/>
    </source>
</evidence>
<protein>
    <recommendedName>
        <fullName evidence="3">DUF3168 domain-containing protein</fullName>
    </recommendedName>
</protein>
<gene>
    <name evidence="1" type="ORF">SAMN04488690_3683</name>
</gene>
<name>A0A1W1H302_9GAMM</name>
<proteinExistence type="predicted"/>
<dbReference type="Proteomes" id="UP000191133">
    <property type="component" value="Unassembled WGS sequence"/>
</dbReference>
<dbReference type="InterPro" id="IPR021508">
    <property type="entry name" value="Gp17-like"/>
</dbReference>
<dbReference type="RefSeq" id="WP_080150364.1">
    <property type="nucleotide sequence ID" value="NZ_FWEU01000005.1"/>
</dbReference>
<evidence type="ECO:0000313" key="1">
    <source>
        <dbReference type="EMBL" id="SLM25928.1"/>
    </source>
</evidence>
<dbReference type="AlphaFoldDB" id="A0A1W1H302"/>